<name>A0AAV7RIJ9_PLEWA</name>
<comment type="caution">
    <text evidence="1">The sequence shown here is derived from an EMBL/GenBank/DDBJ whole genome shotgun (WGS) entry which is preliminary data.</text>
</comment>
<sequence length="88" mass="9344">MHLPVVATCAQCLQPANVRWVERAAPAVRDSGVGRPGESRDCALTFHAPPYRSVILAEAGCKSRASNRRNLRTEALSEATSAAGVSLL</sequence>
<organism evidence="1 2">
    <name type="scientific">Pleurodeles waltl</name>
    <name type="common">Iberian ribbed newt</name>
    <dbReference type="NCBI Taxonomy" id="8319"/>
    <lineage>
        <taxon>Eukaryota</taxon>
        <taxon>Metazoa</taxon>
        <taxon>Chordata</taxon>
        <taxon>Craniata</taxon>
        <taxon>Vertebrata</taxon>
        <taxon>Euteleostomi</taxon>
        <taxon>Amphibia</taxon>
        <taxon>Batrachia</taxon>
        <taxon>Caudata</taxon>
        <taxon>Salamandroidea</taxon>
        <taxon>Salamandridae</taxon>
        <taxon>Pleurodelinae</taxon>
        <taxon>Pleurodeles</taxon>
    </lineage>
</organism>
<dbReference type="AlphaFoldDB" id="A0AAV7RIJ9"/>
<dbReference type="EMBL" id="JANPWB010000009">
    <property type="protein sequence ID" value="KAJ1150650.1"/>
    <property type="molecule type" value="Genomic_DNA"/>
</dbReference>
<proteinExistence type="predicted"/>
<gene>
    <name evidence="1" type="ORF">NDU88_003440</name>
</gene>
<reference evidence="1" key="1">
    <citation type="journal article" date="2022" name="bioRxiv">
        <title>Sequencing and chromosome-scale assembly of the giantPleurodeles waltlgenome.</title>
        <authorList>
            <person name="Brown T."/>
            <person name="Elewa A."/>
            <person name="Iarovenko S."/>
            <person name="Subramanian E."/>
            <person name="Araus A.J."/>
            <person name="Petzold A."/>
            <person name="Susuki M."/>
            <person name="Suzuki K.-i.T."/>
            <person name="Hayashi T."/>
            <person name="Toyoda A."/>
            <person name="Oliveira C."/>
            <person name="Osipova E."/>
            <person name="Leigh N.D."/>
            <person name="Simon A."/>
            <person name="Yun M.H."/>
        </authorList>
    </citation>
    <scope>NUCLEOTIDE SEQUENCE</scope>
    <source>
        <strain evidence="1">20211129_DDA</strain>
        <tissue evidence="1">Liver</tissue>
    </source>
</reference>
<protein>
    <submittedName>
        <fullName evidence="1">Uncharacterized protein</fullName>
    </submittedName>
</protein>
<accession>A0AAV7RIJ9</accession>
<keyword evidence="2" id="KW-1185">Reference proteome</keyword>
<evidence type="ECO:0000313" key="1">
    <source>
        <dbReference type="EMBL" id="KAJ1150650.1"/>
    </source>
</evidence>
<evidence type="ECO:0000313" key="2">
    <source>
        <dbReference type="Proteomes" id="UP001066276"/>
    </source>
</evidence>
<dbReference type="Proteomes" id="UP001066276">
    <property type="component" value="Chromosome 5"/>
</dbReference>